<dbReference type="PANTHER" id="PTHR30250:SF27">
    <property type="entry name" value="POLYSACCHARIDE BIOSYNTHESIS PROTEIN"/>
    <property type="match status" value="1"/>
</dbReference>
<feature type="transmembrane region" description="Helical" evidence="6">
    <location>
        <begin position="395"/>
        <end position="417"/>
    </location>
</feature>
<evidence type="ECO:0000256" key="2">
    <source>
        <dbReference type="ARBA" id="ARBA00022475"/>
    </source>
</evidence>
<dbReference type="InterPro" id="IPR050833">
    <property type="entry name" value="Poly_Biosynth_Transport"/>
</dbReference>
<dbReference type="Proteomes" id="UP000326302">
    <property type="component" value="Unassembled WGS sequence"/>
</dbReference>
<proteinExistence type="predicted"/>
<feature type="transmembrane region" description="Helical" evidence="6">
    <location>
        <begin position="43"/>
        <end position="64"/>
    </location>
</feature>
<accession>A0A5N5UKS2</accession>
<comment type="subcellular location">
    <subcellularLocation>
        <location evidence="1">Cell membrane</location>
        <topology evidence="1">Multi-pass membrane protein</topology>
    </subcellularLocation>
</comment>
<evidence type="ECO:0000313" key="7">
    <source>
        <dbReference type="EMBL" id="KAB7517973.1"/>
    </source>
</evidence>
<keyword evidence="2" id="KW-1003">Cell membrane</keyword>
<dbReference type="GO" id="GO:0005886">
    <property type="term" value="C:plasma membrane"/>
    <property type="evidence" value="ECO:0007669"/>
    <property type="project" value="UniProtKB-SubCell"/>
</dbReference>
<evidence type="ECO:0000313" key="8">
    <source>
        <dbReference type="Proteomes" id="UP000326302"/>
    </source>
</evidence>
<dbReference type="InterPro" id="IPR002797">
    <property type="entry name" value="Polysacc_synth"/>
</dbReference>
<dbReference type="OrthoDB" id="19148at2157"/>
<keyword evidence="3 6" id="KW-0812">Transmembrane</keyword>
<evidence type="ECO:0000256" key="1">
    <source>
        <dbReference type="ARBA" id="ARBA00004651"/>
    </source>
</evidence>
<dbReference type="PANTHER" id="PTHR30250">
    <property type="entry name" value="PST FAMILY PREDICTED COLANIC ACID TRANSPORTER"/>
    <property type="match status" value="1"/>
</dbReference>
<feature type="transmembrane region" description="Helical" evidence="6">
    <location>
        <begin position="85"/>
        <end position="105"/>
    </location>
</feature>
<comment type="caution">
    <text evidence="7">The sequence shown here is derived from an EMBL/GenBank/DDBJ whole genome shotgun (WGS) entry which is preliminary data.</text>
</comment>
<name>A0A5N5UKS2_9EURY</name>
<keyword evidence="4 6" id="KW-1133">Transmembrane helix</keyword>
<reference evidence="7 8" key="1">
    <citation type="submission" date="2019-10" db="EMBL/GenBank/DDBJ databases">
        <title>Unraveling microbial dark matter from salterns through culturing: the case of the genus Halosegnis.</title>
        <authorList>
            <person name="Duran-Viseras A."/>
            <person name="Andrei A.-S."/>
            <person name="Vera-Gargallo B."/>
            <person name="Ghai R."/>
            <person name="Sanchez-Porro C."/>
            <person name="Ventosa A."/>
        </authorList>
    </citation>
    <scope>NUCLEOTIDE SEQUENCE [LARGE SCALE GENOMIC DNA]</scope>
    <source>
        <strain evidence="7 8">F17-44</strain>
    </source>
</reference>
<feature type="transmembrane region" description="Helical" evidence="6">
    <location>
        <begin position="334"/>
        <end position="350"/>
    </location>
</feature>
<dbReference type="EMBL" id="QJOW01000001">
    <property type="protein sequence ID" value="KAB7517973.1"/>
    <property type="molecule type" value="Genomic_DNA"/>
</dbReference>
<sequence>MATYADDIKQLAGDSLLVLFGQVVTVGGGFLIHTLLIRNLTPSVFGILTLALTVVSIASSFAVVGMNQAVARFISGSESEAASDYIIIALSVVFGSSTLVAFLIWGLREEIGLLFSTPEVKNLLGLFIALIALRPLSNVLLGVVRGFEKTKWKIISSDILPFLISFPLIVYLIERGDVLLGAVVFYTVQPIVRIGLLSLNLQRSGDWQFRLAVPTRKKYSEVFSFAWPLAFETIVVVFMGSIDILMLGWFLDSAEVGYYRSIQPISKILIFFLQALTFIYLPIATRYFEQGKLEEIGTIYKASTRWITVATFPLLVFFVFFGKELLQVLFSSEYIVAWLSLAILSVGMYSRVITGPNGMTIKAINRTREDLLASVSALVTNISLNFMLIPRYGIAGAALATAMSYLVYNCIDLYIVYKYANIFPLDTSLLMPLIPTTILTIIFTQLVQTSGSSLIELVLLGVGISIVHLLSTILTTGFTHEDKVLLSNLRGGDE</sequence>
<keyword evidence="5 6" id="KW-0472">Membrane</keyword>
<dbReference type="Pfam" id="PF01943">
    <property type="entry name" value="Polysacc_synt"/>
    <property type="match status" value="1"/>
</dbReference>
<evidence type="ECO:0000256" key="3">
    <source>
        <dbReference type="ARBA" id="ARBA00022692"/>
    </source>
</evidence>
<evidence type="ECO:0000256" key="6">
    <source>
        <dbReference type="SAM" id="Phobius"/>
    </source>
</evidence>
<dbReference type="CDD" id="cd13128">
    <property type="entry name" value="MATE_Wzx_like"/>
    <property type="match status" value="1"/>
</dbReference>
<organism evidence="7 8">
    <name type="scientific">Halosegnis rubeus</name>
    <dbReference type="NCBI Taxonomy" id="2212850"/>
    <lineage>
        <taxon>Archaea</taxon>
        <taxon>Methanobacteriati</taxon>
        <taxon>Methanobacteriota</taxon>
        <taxon>Stenosarchaea group</taxon>
        <taxon>Halobacteria</taxon>
        <taxon>Halobacteriales</taxon>
        <taxon>Natronomonadaceae</taxon>
        <taxon>Halosegnis</taxon>
    </lineage>
</organism>
<gene>
    <name evidence="7" type="ORF">DMP03_00990</name>
</gene>
<evidence type="ECO:0000256" key="4">
    <source>
        <dbReference type="ARBA" id="ARBA00022989"/>
    </source>
</evidence>
<feature type="transmembrane region" description="Helical" evidence="6">
    <location>
        <begin position="125"/>
        <end position="147"/>
    </location>
</feature>
<feature type="transmembrane region" description="Helical" evidence="6">
    <location>
        <begin position="222"/>
        <end position="250"/>
    </location>
</feature>
<feature type="transmembrane region" description="Helical" evidence="6">
    <location>
        <begin position="304"/>
        <end position="322"/>
    </location>
</feature>
<feature type="transmembrane region" description="Helical" evidence="6">
    <location>
        <begin position="154"/>
        <end position="173"/>
    </location>
</feature>
<feature type="transmembrane region" description="Helical" evidence="6">
    <location>
        <begin position="454"/>
        <end position="478"/>
    </location>
</feature>
<dbReference type="AlphaFoldDB" id="A0A5N5UKS2"/>
<protein>
    <submittedName>
        <fullName evidence="7">Oligosaccharide flippase family protein</fullName>
    </submittedName>
</protein>
<feature type="transmembrane region" description="Helical" evidence="6">
    <location>
        <begin position="429"/>
        <end position="448"/>
    </location>
</feature>
<feature type="transmembrane region" description="Helical" evidence="6">
    <location>
        <begin position="179"/>
        <end position="201"/>
    </location>
</feature>
<feature type="transmembrane region" description="Helical" evidence="6">
    <location>
        <begin position="262"/>
        <end position="283"/>
    </location>
</feature>
<evidence type="ECO:0000256" key="5">
    <source>
        <dbReference type="ARBA" id="ARBA00023136"/>
    </source>
</evidence>
<feature type="transmembrane region" description="Helical" evidence="6">
    <location>
        <begin position="16"/>
        <end position="37"/>
    </location>
</feature>
<dbReference type="RefSeq" id="WP_152118876.1">
    <property type="nucleotide sequence ID" value="NZ_QJOW01000001.1"/>
</dbReference>